<dbReference type="InterPro" id="IPR019757">
    <property type="entry name" value="Pept_S26A_signal_pept_1_Lys-AS"/>
</dbReference>
<dbReference type="EMBL" id="CYYV01000003">
    <property type="protein sequence ID" value="CUN74505.1"/>
    <property type="molecule type" value="Genomic_DNA"/>
</dbReference>
<dbReference type="EC" id="3.4.21.89" evidence="4 7"/>
<protein>
    <recommendedName>
        <fullName evidence="4 7">Signal peptidase I</fullName>
        <ecNumber evidence="4 7">3.4.21.89</ecNumber>
    </recommendedName>
</protein>
<dbReference type="SUPFAM" id="SSF51306">
    <property type="entry name" value="LexA/Signal peptidase"/>
    <property type="match status" value="1"/>
</dbReference>
<evidence type="ECO:0000313" key="10">
    <source>
        <dbReference type="EMBL" id="MBN2953228.1"/>
    </source>
</evidence>
<dbReference type="GO" id="GO:0004252">
    <property type="term" value="F:serine-type endopeptidase activity"/>
    <property type="evidence" value="ECO:0007669"/>
    <property type="project" value="InterPro"/>
</dbReference>
<sequence length="192" mass="22332">MSRKDNEKKETKPRKTEETSIGREIWEYVKMIAIVVAVVVFVEQVIVINARIPSPSMENTIMTGDQIFGNRLAYVKSDPQRYDIVIFYYPDDEKQKFIKRVIGLPGETVTIRDGKVYINDSTEPLRDDFCPETPVGDFGPYEVPEGCYFMLGDNRNVSKDSRYWLNPYVEKDKIIGKAFLRYWPLNKISLIE</sequence>
<dbReference type="EMBL" id="JAFHBD010000022">
    <property type="protein sequence ID" value="MBN2953228.1"/>
    <property type="molecule type" value="Genomic_DNA"/>
</dbReference>
<dbReference type="Pfam" id="PF10502">
    <property type="entry name" value="Peptidase_S26"/>
    <property type="match status" value="1"/>
</dbReference>
<dbReference type="Gene3D" id="2.10.109.10">
    <property type="entry name" value="Umud Fragment, subunit A"/>
    <property type="match status" value="1"/>
</dbReference>
<feature type="active site" evidence="6">
    <location>
        <position position="56"/>
    </location>
</feature>
<dbReference type="InterPro" id="IPR019758">
    <property type="entry name" value="Pept_S26A_signal_pept_1_CS"/>
</dbReference>
<dbReference type="GeneID" id="79854431"/>
<evidence type="ECO:0000256" key="6">
    <source>
        <dbReference type="PIRSR" id="PIRSR600223-1"/>
    </source>
</evidence>
<dbReference type="PANTHER" id="PTHR43390:SF1">
    <property type="entry name" value="CHLOROPLAST PROCESSING PEPTIDASE"/>
    <property type="match status" value="1"/>
</dbReference>
<dbReference type="InterPro" id="IPR000223">
    <property type="entry name" value="Pept_S26A_signal_pept_1"/>
</dbReference>
<feature type="active site" evidence="6">
    <location>
        <position position="99"/>
    </location>
</feature>
<name>A0A173ZHA6_9FIRM</name>
<comment type="subcellular location">
    <subcellularLocation>
        <location evidence="2">Cell membrane</location>
        <topology evidence="2">Single-pass type II membrane protein</topology>
    </subcellularLocation>
    <subcellularLocation>
        <location evidence="7">Membrane</location>
        <topology evidence="7">Single-pass type II membrane protein</topology>
    </subcellularLocation>
</comment>
<dbReference type="PANTHER" id="PTHR43390">
    <property type="entry name" value="SIGNAL PEPTIDASE I"/>
    <property type="match status" value="1"/>
</dbReference>
<dbReference type="Proteomes" id="UP000737612">
    <property type="component" value="Unassembled WGS sequence"/>
</dbReference>
<comment type="similarity">
    <text evidence="3 7">Belongs to the peptidase S26 family.</text>
</comment>
<accession>A0A173ZHA6</accession>
<dbReference type="Proteomes" id="UP000095706">
    <property type="component" value="Unassembled WGS sequence"/>
</dbReference>
<proteinExistence type="inferred from homology"/>
<evidence type="ECO:0000313" key="11">
    <source>
        <dbReference type="EMBL" id="MCG4764329.1"/>
    </source>
</evidence>
<feature type="domain" description="Peptidase S26" evidence="8">
    <location>
        <begin position="26"/>
        <end position="183"/>
    </location>
</feature>
<evidence type="ECO:0000256" key="5">
    <source>
        <dbReference type="ARBA" id="ARBA00022801"/>
    </source>
</evidence>
<evidence type="ECO:0000256" key="2">
    <source>
        <dbReference type="ARBA" id="ARBA00004401"/>
    </source>
</evidence>
<organism evidence="9 12">
    <name type="scientific">Fusicatenibacter saccharivorans</name>
    <dbReference type="NCBI Taxonomy" id="1150298"/>
    <lineage>
        <taxon>Bacteria</taxon>
        <taxon>Bacillati</taxon>
        <taxon>Bacillota</taxon>
        <taxon>Clostridia</taxon>
        <taxon>Lachnospirales</taxon>
        <taxon>Lachnospiraceae</taxon>
        <taxon>Fusicatenibacter</taxon>
    </lineage>
</organism>
<evidence type="ECO:0000313" key="9">
    <source>
        <dbReference type="EMBL" id="CUN74505.1"/>
    </source>
</evidence>
<keyword evidence="5 7" id="KW-0378">Hydrolase</keyword>
<reference evidence="9 12" key="1">
    <citation type="submission" date="2015-09" db="EMBL/GenBank/DDBJ databases">
        <authorList>
            <consortium name="Pathogen Informatics"/>
        </authorList>
    </citation>
    <scope>NUCLEOTIDE SEQUENCE [LARGE SCALE GENOMIC DNA]</scope>
    <source>
        <strain evidence="9 12">2789STDY5608849</strain>
    </source>
</reference>
<dbReference type="STRING" id="1150298.ERS852406_00601"/>
<comment type="catalytic activity">
    <reaction evidence="1 7">
        <text>Cleavage of hydrophobic, N-terminal signal or leader sequences from secreted and periplasmic proteins.</text>
        <dbReference type="EC" id="3.4.21.89"/>
    </reaction>
</comment>
<dbReference type="AlphaFoldDB" id="A0A173ZHA6"/>
<feature type="transmembrane region" description="Helical" evidence="7">
    <location>
        <begin position="31"/>
        <end position="52"/>
    </location>
</feature>
<dbReference type="GO" id="GO:0006465">
    <property type="term" value="P:signal peptide processing"/>
    <property type="evidence" value="ECO:0007669"/>
    <property type="project" value="InterPro"/>
</dbReference>
<keyword evidence="7" id="KW-1133">Transmembrane helix</keyword>
<dbReference type="RefSeq" id="WP_022461878.1">
    <property type="nucleotide sequence ID" value="NZ_CYYV01000003.1"/>
</dbReference>
<dbReference type="PROSITE" id="PS00760">
    <property type="entry name" value="SPASE_I_2"/>
    <property type="match status" value="1"/>
</dbReference>
<keyword evidence="7" id="KW-0812">Transmembrane</keyword>
<dbReference type="PRINTS" id="PR00727">
    <property type="entry name" value="LEADERPTASE"/>
</dbReference>
<evidence type="ECO:0000256" key="7">
    <source>
        <dbReference type="RuleBase" id="RU362042"/>
    </source>
</evidence>
<evidence type="ECO:0000256" key="4">
    <source>
        <dbReference type="ARBA" id="ARBA00013208"/>
    </source>
</evidence>
<reference evidence="10" key="2">
    <citation type="submission" date="2021-02" db="EMBL/GenBank/DDBJ databases">
        <title>Metagenome-assembled genomes from human diarrheal sample B26.</title>
        <authorList>
            <person name="Ateba T.P."/>
            <person name="Alayande K.A."/>
            <person name="Mwanza M."/>
        </authorList>
    </citation>
    <scope>NUCLEOTIDE SEQUENCE</scope>
    <source>
        <strain evidence="10">06WH</strain>
    </source>
</reference>
<keyword evidence="7" id="KW-0645">Protease</keyword>
<reference evidence="11" key="3">
    <citation type="submission" date="2022-01" db="EMBL/GenBank/DDBJ databases">
        <title>Collection of gut derived symbiotic bacterial strains cultured from healthy donors.</title>
        <authorList>
            <person name="Lin H."/>
            <person name="Kohout C."/>
            <person name="Waligurski E."/>
            <person name="Pamer E.G."/>
        </authorList>
    </citation>
    <scope>NUCLEOTIDE SEQUENCE</scope>
    <source>
        <strain evidence="11">DFI.5.49</strain>
    </source>
</reference>
<dbReference type="InterPro" id="IPR019533">
    <property type="entry name" value="Peptidase_S26"/>
</dbReference>
<gene>
    <name evidence="9" type="primary">sipT_1</name>
    <name evidence="10" type="synonym">lepB</name>
    <name evidence="9" type="ORF">ERS852406_00601</name>
    <name evidence="10" type="ORF">JTJ23_06420</name>
    <name evidence="11" type="ORF">L0N21_02165</name>
</gene>
<keyword evidence="7" id="KW-0472">Membrane</keyword>
<evidence type="ECO:0000256" key="1">
    <source>
        <dbReference type="ARBA" id="ARBA00000677"/>
    </source>
</evidence>
<dbReference type="PROSITE" id="PS00761">
    <property type="entry name" value="SPASE_I_3"/>
    <property type="match status" value="1"/>
</dbReference>
<dbReference type="GO" id="GO:0005886">
    <property type="term" value="C:plasma membrane"/>
    <property type="evidence" value="ECO:0007669"/>
    <property type="project" value="UniProtKB-SubCell"/>
</dbReference>
<evidence type="ECO:0000256" key="3">
    <source>
        <dbReference type="ARBA" id="ARBA00009370"/>
    </source>
</evidence>
<evidence type="ECO:0000259" key="8">
    <source>
        <dbReference type="Pfam" id="PF10502"/>
    </source>
</evidence>
<dbReference type="GO" id="GO:0009003">
    <property type="term" value="F:signal peptidase activity"/>
    <property type="evidence" value="ECO:0007669"/>
    <property type="project" value="UniProtKB-EC"/>
</dbReference>
<dbReference type="NCBIfam" id="TIGR02227">
    <property type="entry name" value="sigpep_I_bact"/>
    <property type="match status" value="1"/>
</dbReference>
<dbReference type="CDD" id="cd06530">
    <property type="entry name" value="S26_SPase_I"/>
    <property type="match status" value="1"/>
</dbReference>
<dbReference type="OrthoDB" id="9802919at2"/>
<dbReference type="InterPro" id="IPR036286">
    <property type="entry name" value="LexA/Signal_pep-like_sf"/>
</dbReference>
<evidence type="ECO:0000313" key="12">
    <source>
        <dbReference type="Proteomes" id="UP000095706"/>
    </source>
</evidence>
<dbReference type="EMBL" id="JAKNFS010000003">
    <property type="protein sequence ID" value="MCG4764329.1"/>
    <property type="molecule type" value="Genomic_DNA"/>
</dbReference>
<dbReference type="Proteomes" id="UP001199915">
    <property type="component" value="Unassembled WGS sequence"/>
</dbReference>